<evidence type="ECO:0000256" key="7">
    <source>
        <dbReference type="ARBA" id="ARBA00022707"/>
    </source>
</evidence>
<keyword evidence="7" id="KW-0519">Myristate</keyword>
<keyword evidence="5" id="KW-0945">Host-virus interaction</keyword>
<evidence type="ECO:0000256" key="5">
    <source>
        <dbReference type="ARBA" id="ARBA00022581"/>
    </source>
</evidence>
<dbReference type="SUPFAM" id="SSF55671">
    <property type="entry name" value="Regulatory factor Nef"/>
    <property type="match status" value="1"/>
</dbReference>
<organismHost>
    <name type="scientific">Homo sapiens</name>
    <name type="common">Human</name>
    <dbReference type="NCBI Taxonomy" id="9606"/>
</organismHost>
<keyword evidence="8" id="KW-0946">Virion</keyword>
<accession>B6V8Z9</accession>
<keyword evidence="9" id="KW-1043">Host membrane</keyword>
<keyword evidence="4" id="KW-0597">Phosphoprotein</keyword>
<evidence type="ECO:0000256" key="11">
    <source>
        <dbReference type="ARBA" id="ARBA00023136"/>
    </source>
</evidence>
<keyword evidence="11" id="KW-0472">Membrane</keyword>
<dbReference type="Gene3D" id="4.10.890.10">
    <property type="entry name" value="HIV 1 nef anchor domain"/>
    <property type="match status" value="1"/>
</dbReference>
<evidence type="ECO:0000256" key="13">
    <source>
        <dbReference type="ARBA" id="ARBA00023288"/>
    </source>
</evidence>
<sequence>MGGKWSKRAGWQAVRERMVRTELAADGVKKHGAVTSGNIPATNAACAWLEAQEDEEVGFPVKPPLFKRKGGTGRANYTRLLP</sequence>
<evidence type="ECO:0000256" key="12">
    <source>
        <dbReference type="ARBA" id="ARBA00023280"/>
    </source>
</evidence>
<evidence type="ECO:0000256" key="3">
    <source>
        <dbReference type="ARBA" id="ARBA00022525"/>
    </source>
</evidence>
<dbReference type="InterPro" id="IPR027481">
    <property type="entry name" value="HIV-1_Nef_core_sf"/>
</dbReference>
<keyword evidence="2" id="KW-0244">Early protein</keyword>
<evidence type="ECO:0000256" key="10">
    <source>
        <dbReference type="ARBA" id="ARBA00023026"/>
    </source>
</evidence>
<keyword evidence="1" id="KW-1032">Host cell membrane</keyword>
<reference evidence="14" key="1">
    <citation type="submission" date="2008-09" db="EMBL/GenBank/DDBJ databases">
        <title>Heterosexually transmitted subtype B HIV-1 with extensive nef/LTR deletions and a truncated N-terminal Nef open reading frame associated with slow disease progression.</title>
        <authorList>
            <person name="Vazquez-Perez J.A."/>
            <person name="Sevilla-Reyes E."/>
            <person name="Torres K.J."/>
            <person name="Avila-Rios S."/>
            <person name="Ormsby C.E."/>
            <person name="Duprez R."/>
            <person name="Murakami A.R."/>
            <person name="Reyes-Teran G."/>
        </authorList>
    </citation>
    <scope>NUCLEOTIDE SEQUENCE</scope>
</reference>
<dbReference type="GO" id="GO:0044423">
    <property type="term" value="C:virion component"/>
    <property type="evidence" value="ECO:0007669"/>
    <property type="project" value="UniProtKB-KW"/>
</dbReference>
<evidence type="ECO:0000256" key="4">
    <source>
        <dbReference type="ARBA" id="ARBA00022553"/>
    </source>
</evidence>
<proteinExistence type="predicted"/>
<evidence type="ECO:0000256" key="6">
    <source>
        <dbReference type="ARBA" id="ARBA00022703"/>
    </source>
</evidence>
<evidence type="ECO:0000256" key="8">
    <source>
        <dbReference type="ARBA" id="ARBA00022844"/>
    </source>
</evidence>
<keyword evidence="12" id="KW-0899">Viral immunoevasion</keyword>
<keyword evidence="3" id="KW-0964">Secreted</keyword>
<gene>
    <name evidence="14" type="primary">nef</name>
</gene>
<dbReference type="EMBL" id="FJ347136">
    <property type="protein sequence ID" value="ACJ04675.1"/>
    <property type="molecule type" value="Genomic_DNA"/>
</dbReference>
<keyword evidence="10" id="KW-0843">Virulence</keyword>
<organism evidence="14">
    <name type="scientific">Human immunodeficiency virus type 1</name>
    <name type="common">HIV-1</name>
    <dbReference type="NCBI Taxonomy" id="11676"/>
    <lineage>
        <taxon>Viruses</taxon>
        <taxon>Riboviria</taxon>
        <taxon>Pararnavirae</taxon>
        <taxon>Artverviricota</taxon>
        <taxon>Revtraviricetes</taxon>
        <taxon>Ortervirales</taxon>
        <taxon>Retroviridae</taxon>
        <taxon>Orthoretrovirinae</taxon>
        <taxon>Lentivirus</taxon>
        <taxon>Lentivirus humimdef1</taxon>
    </lineage>
</organism>
<evidence type="ECO:0000256" key="1">
    <source>
        <dbReference type="ARBA" id="ARBA00022511"/>
    </source>
</evidence>
<dbReference type="InterPro" id="IPR027480">
    <property type="entry name" value="HIV-1_Nef_anchor_sf"/>
</dbReference>
<name>B6V8Z9_HV1</name>
<keyword evidence="6" id="KW-0053">Apoptosis</keyword>
<protein>
    <submittedName>
        <fullName evidence="14">Truncated nef protein</fullName>
    </submittedName>
</protein>
<evidence type="ECO:0000256" key="2">
    <source>
        <dbReference type="ARBA" id="ARBA00022518"/>
    </source>
</evidence>
<keyword evidence="13" id="KW-0449">Lipoprotein</keyword>
<evidence type="ECO:0000256" key="9">
    <source>
        <dbReference type="ARBA" id="ARBA00022870"/>
    </source>
</evidence>
<evidence type="ECO:0000313" key="14">
    <source>
        <dbReference type="EMBL" id="ACJ04675.1"/>
    </source>
</evidence>